<dbReference type="Pfam" id="PF01230">
    <property type="entry name" value="HIT"/>
    <property type="match status" value="1"/>
</dbReference>
<dbReference type="InterPro" id="IPR019808">
    <property type="entry name" value="Histidine_triad_CS"/>
</dbReference>
<organism evidence="5 6">
    <name type="scientific">Candidatus Aquarickettsia rohweri</name>
    <dbReference type="NCBI Taxonomy" id="2602574"/>
    <lineage>
        <taxon>Bacteria</taxon>
        <taxon>Pseudomonadati</taxon>
        <taxon>Pseudomonadota</taxon>
        <taxon>Alphaproteobacteria</taxon>
        <taxon>Rickettsiales</taxon>
        <taxon>Candidatus Midichloriaceae</taxon>
        <taxon>Candidatus Aquarickettsia</taxon>
    </lineage>
</organism>
<keyword evidence="6" id="KW-1185">Reference proteome</keyword>
<dbReference type="EMBL" id="RXFM01000002">
    <property type="protein sequence ID" value="RST72458.1"/>
    <property type="molecule type" value="Genomic_DNA"/>
</dbReference>
<dbReference type="InterPro" id="IPR036265">
    <property type="entry name" value="HIT-like_sf"/>
</dbReference>
<sequence>MYDENNIFAKILRSEIPCNKIYEDNYTLIFHDIKPSAPVHLLAIPKGKFKSFNDFILNAPQEHITSYFKSIQNITNNQKIVDSGYRLITNHGNHGMQTVEHFHVHILGGKLLGPIISGDKFHT</sequence>
<evidence type="ECO:0000313" key="6">
    <source>
        <dbReference type="Proteomes" id="UP000279470"/>
    </source>
</evidence>
<feature type="short sequence motif" description="Histidine triad motif" evidence="2 3">
    <location>
        <begin position="101"/>
        <end position="105"/>
    </location>
</feature>
<dbReference type="PANTHER" id="PTHR23089">
    <property type="entry name" value="HISTIDINE TRIAD HIT PROTEIN"/>
    <property type="match status" value="1"/>
</dbReference>
<dbReference type="InterPro" id="IPR001310">
    <property type="entry name" value="Histidine_triad_HIT"/>
</dbReference>
<dbReference type="AlphaFoldDB" id="A0A3R9ZR58"/>
<dbReference type="PROSITE" id="PS00892">
    <property type="entry name" value="HIT_1"/>
    <property type="match status" value="1"/>
</dbReference>
<name>A0A3R9ZR58_9RICK</name>
<evidence type="ECO:0000256" key="1">
    <source>
        <dbReference type="PIRSR" id="PIRSR601310-1"/>
    </source>
</evidence>
<dbReference type="OrthoDB" id="9784774at2"/>
<feature type="domain" description="HIT" evidence="4">
    <location>
        <begin position="7"/>
        <end position="122"/>
    </location>
</feature>
<dbReference type="InterPro" id="IPR011146">
    <property type="entry name" value="HIT-like"/>
</dbReference>
<evidence type="ECO:0000256" key="3">
    <source>
        <dbReference type="PROSITE-ProRule" id="PRU00464"/>
    </source>
</evidence>
<dbReference type="SUPFAM" id="SSF54197">
    <property type="entry name" value="HIT-like"/>
    <property type="match status" value="1"/>
</dbReference>
<dbReference type="Proteomes" id="UP000279470">
    <property type="component" value="Unassembled WGS sequence"/>
</dbReference>
<dbReference type="RefSeq" id="WP_126044163.1">
    <property type="nucleotide sequence ID" value="NZ_RXFM01000002.1"/>
</dbReference>
<proteinExistence type="predicted"/>
<dbReference type="PRINTS" id="PR00332">
    <property type="entry name" value="HISTRIAD"/>
</dbReference>
<dbReference type="GO" id="GO:0003824">
    <property type="term" value="F:catalytic activity"/>
    <property type="evidence" value="ECO:0007669"/>
    <property type="project" value="InterPro"/>
</dbReference>
<evidence type="ECO:0000256" key="2">
    <source>
        <dbReference type="PIRSR" id="PIRSR601310-3"/>
    </source>
</evidence>
<feature type="active site" description="Tele-AMP-histidine intermediate" evidence="1">
    <location>
        <position position="103"/>
    </location>
</feature>
<dbReference type="PROSITE" id="PS51084">
    <property type="entry name" value="HIT_2"/>
    <property type="match status" value="1"/>
</dbReference>
<dbReference type="Gene3D" id="3.30.428.10">
    <property type="entry name" value="HIT-like"/>
    <property type="match status" value="1"/>
</dbReference>
<comment type="caution">
    <text evidence="5">The sequence shown here is derived from an EMBL/GenBank/DDBJ whole genome shotgun (WGS) entry which is preliminary data.</text>
</comment>
<protein>
    <submittedName>
        <fullName evidence="5">HIT domain-containing protein</fullName>
    </submittedName>
</protein>
<gene>
    <name evidence="5" type="ORF">EIC27_00240</name>
</gene>
<accession>A0A3R9ZR58</accession>
<evidence type="ECO:0000259" key="4">
    <source>
        <dbReference type="PROSITE" id="PS51084"/>
    </source>
</evidence>
<reference evidence="6" key="1">
    <citation type="submission" date="2018-11" db="EMBL/GenBank/DDBJ databases">
        <title>Phylogenetic, genomic, and biogeographic characterization of a novel and ubiquitous marine invertebrate-associated Rickettsiales parasite, Candidatus Marinoinvertebrata rohwerii, gen. nov., sp. nov.</title>
        <authorList>
            <person name="Klinges J.G."/>
            <person name="Rosales S.M."/>
            <person name="Mcminds R."/>
            <person name="Shaver E.C."/>
            <person name="Shantz A."/>
            <person name="Peters E.C."/>
            <person name="Burkepile D.E."/>
            <person name="Silliman B.R."/>
            <person name="Vega Thurber R.L."/>
        </authorList>
    </citation>
    <scope>NUCLEOTIDE SEQUENCE [LARGE SCALE GENOMIC DNA]</scope>
    <source>
        <strain evidence="6">a_cerv_44</strain>
    </source>
</reference>
<evidence type="ECO:0000313" key="5">
    <source>
        <dbReference type="EMBL" id="RST72458.1"/>
    </source>
</evidence>